<name>A0ABR0G7M0_9PEZI</name>
<sequence>MKPQEKRLPQYELSRWENKMKAKGQAVDNSLVVEVALLSFLRWSWASDTLRAVFKYLIAMLSQPSISQDRHMEILVRSLGCRGDGGLMPYDVRQDRTKDFMVDPDNQSFWDVMRRTPEVLRNAVRSLGCFVSYSNFVLHPDSTVLMKSELVTGAPSLG</sequence>
<dbReference type="EMBL" id="JAFFHA010000008">
    <property type="protein sequence ID" value="KAK4651743.1"/>
    <property type="molecule type" value="Genomic_DNA"/>
</dbReference>
<protein>
    <submittedName>
        <fullName evidence="1">Uncharacterized protein</fullName>
    </submittedName>
</protein>
<evidence type="ECO:0000313" key="2">
    <source>
        <dbReference type="Proteomes" id="UP001323405"/>
    </source>
</evidence>
<accession>A0ABR0G7M0</accession>
<comment type="caution">
    <text evidence="1">The sequence shown here is derived from an EMBL/GenBank/DDBJ whole genome shotgun (WGS) entry which is preliminary data.</text>
</comment>
<keyword evidence="2" id="KW-1185">Reference proteome</keyword>
<dbReference type="RefSeq" id="XP_062740718.1">
    <property type="nucleotide sequence ID" value="XM_062891772.1"/>
</dbReference>
<dbReference type="Proteomes" id="UP001323405">
    <property type="component" value="Unassembled WGS sequence"/>
</dbReference>
<evidence type="ECO:0000313" key="1">
    <source>
        <dbReference type="EMBL" id="KAK4651743.1"/>
    </source>
</evidence>
<reference evidence="1 2" key="1">
    <citation type="journal article" date="2023" name="bioRxiv">
        <title>High-quality genome assemblies of four members of thePodospora anserinaspecies complex.</title>
        <authorList>
            <person name="Ament-Velasquez S.L."/>
            <person name="Vogan A.A."/>
            <person name="Wallerman O."/>
            <person name="Hartmann F."/>
            <person name="Gautier V."/>
            <person name="Silar P."/>
            <person name="Giraud T."/>
            <person name="Johannesson H."/>
        </authorList>
    </citation>
    <scope>NUCLEOTIDE SEQUENCE [LARGE SCALE GENOMIC DNA]</scope>
    <source>
        <strain evidence="1 2">CBS 415.72m</strain>
    </source>
</reference>
<gene>
    <name evidence="1" type="ORF">QC762_600784</name>
</gene>
<proteinExistence type="predicted"/>
<dbReference type="GeneID" id="87911679"/>
<organism evidence="1 2">
    <name type="scientific">Podospora pseudocomata</name>
    <dbReference type="NCBI Taxonomy" id="2093779"/>
    <lineage>
        <taxon>Eukaryota</taxon>
        <taxon>Fungi</taxon>
        <taxon>Dikarya</taxon>
        <taxon>Ascomycota</taxon>
        <taxon>Pezizomycotina</taxon>
        <taxon>Sordariomycetes</taxon>
        <taxon>Sordariomycetidae</taxon>
        <taxon>Sordariales</taxon>
        <taxon>Podosporaceae</taxon>
        <taxon>Podospora</taxon>
    </lineage>
</organism>